<dbReference type="SUPFAM" id="SSF55298">
    <property type="entry name" value="YjgF-like"/>
    <property type="match status" value="1"/>
</dbReference>
<proteinExistence type="inferred from homology"/>
<dbReference type="Pfam" id="PF01042">
    <property type="entry name" value="Ribonuc_L-PSP"/>
    <property type="match status" value="1"/>
</dbReference>
<gene>
    <name evidence="2" type="primary">yabJ_1</name>
    <name evidence="2" type="ORF">DDT42_01775</name>
</gene>
<comment type="similarity">
    <text evidence="1">Belongs to the RutC family.</text>
</comment>
<dbReference type="EC" id="3.5.99.10" evidence="2"/>
<evidence type="ECO:0000256" key="1">
    <source>
        <dbReference type="ARBA" id="ARBA00010552"/>
    </source>
</evidence>
<dbReference type="GO" id="GO:0120241">
    <property type="term" value="F:2-iminobutanoate/2-iminopropanoate deaminase"/>
    <property type="evidence" value="ECO:0007669"/>
    <property type="project" value="UniProtKB-EC"/>
</dbReference>
<evidence type="ECO:0000313" key="2">
    <source>
        <dbReference type="EMBL" id="MBT9145898.1"/>
    </source>
</evidence>
<dbReference type="EMBL" id="QLTW01000215">
    <property type="protein sequence ID" value="MBT9145898.1"/>
    <property type="molecule type" value="Genomic_DNA"/>
</dbReference>
<dbReference type="FunFam" id="3.30.1330.40:FF:000001">
    <property type="entry name" value="L-PSP family endoribonuclease"/>
    <property type="match status" value="1"/>
</dbReference>
<reference evidence="2 3" key="1">
    <citation type="journal article" date="2021" name="bioRxiv">
        <title>Unique metabolic strategies in Hadean analogues reveal hints for primordial physiology.</title>
        <authorList>
            <person name="Nobu M.K."/>
            <person name="Nakai R."/>
            <person name="Tamazawa S."/>
            <person name="Mori H."/>
            <person name="Toyoda A."/>
            <person name="Ijiri A."/>
            <person name="Suzuki S."/>
            <person name="Kurokawa K."/>
            <person name="Kamagata Y."/>
            <person name="Tamaki H."/>
        </authorList>
    </citation>
    <scope>NUCLEOTIDE SEQUENCE [LARGE SCALE GENOMIC DNA]</scope>
    <source>
        <strain evidence="2">BS525</strain>
    </source>
</reference>
<name>A0A9E2BHX8_PSYF1</name>
<evidence type="ECO:0000313" key="3">
    <source>
        <dbReference type="Proteomes" id="UP000811545"/>
    </source>
</evidence>
<dbReference type="GO" id="GO:0005829">
    <property type="term" value="C:cytosol"/>
    <property type="evidence" value="ECO:0007669"/>
    <property type="project" value="TreeGrafter"/>
</dbReference>
<dbReference type="AlphaFoldDB" id="A0A9E2BHX8"/>
<organism evidence="2 3">
    <name type="scientific">Psychracetigena formicireducens</name>
    <dbReference type="NCBI Taxonomy" id="2986056"/>
    <lineage>
        <taxon>Bacteria</taxon>
        <taxon>Bacillati</taxon>
        <taxon>Candidatus Lithacetigenota</taxon>
        <taxon>Candidatus Psychracetigena</taxon>
    </lineage>
</organism>
<dbReference type="CDD" id="cd00448">
    <property type="entry name" value="YjgF_YER057c_UK114_family"/>
    <property type="match status" value="1"/>
</dbReference>
<dbReference type="Proteomes" id="UP000811545">
    <property type="component" value="Unassembled WGS sequence"/>
</dbReference>
<accession>A0A9E2BHX8</accession>
<dbReference type="InterPro" id="IPR035959">
    <property type="entry name" value="RutC-like_sf"/>
</dbReference>
<dbReference type="PANTHER" id="PTHR11803:SF39">
    <property type="entry name" value="2-IMINOBUTANOATE_2-IMINOPROPANOATE DEAMINASE"/>
    <property type="match status" value="1"/>
</dbReference>
<dbReference type="InterPro" id="IPR006175">
    <property type="entry name" value="YjgF/YER057c/UK114"/>
</dbReference>
<dbReference type="Gene3D" id="3.30.1330.40">
    <property type="entry name" value="RutC-like"/>
    <property type="match status" value="1"/>
</dbReference>
<sequence>MEKKIIYTSKAPAPIGPYSQAVQAGNMLFVSGQIPLNESTGLMEQETIEQETHRVMHNIEAILKEAGCTFANILKTSIFVTDLANFGKINEVYATYFTQNPPARETIEICALPKGANVEISCIAICE</sequence>
<dbReference type="NCBIfam" id="TIGR00004">
    <property type="entry name" value="Rid family detoxifying hydrolase"/>
    <property type="match status" value="1"/>
</dbReference>
<dbReference type="InterPro" id="IPR006056">
    <property type="entry name" value="RidA"/>
</dbReference>
<comment type="caution">
    <text evidence="2">The sequence shown here is derived from an EMBL/GenBank/DDBJ whole genome shotgun (WGS) entry which is preliminary data.</text>
</comment>
<dbReference type="PANTHER" id="PTHR11803">
    <property type="entry name" value="2-IMINOBUTANOATE/2-IMINOPROPANOATE DEAMINASE RIDA"/>
    <property type="match status" value="1"/>
</dbReference>
<keyword evidence="2" id="KW-0378">Hydrolase</keyword>
<protein>
    <submittedName>
        <fullName evidence="2">2-iminobutanoate/2-iminopropanoate deaminase</fullName>
        <ecNumber evidence="2">3.5.99.10</ecNumber>
    </submittedName>
</protein>